<dbReference type="Proteomes" id="UP000544872">
    <property type="component" value="Unassembled WGS sequence"/>
</dbReference>
<gene>
    <name evidence="2" type="ORF">FHS48_000395</name>
</gene>
<organism evidence="2 3">
    <name type="scientific">Novispirillum itersonii</name>
    <name type="common">Aquaspirillum itersonii</name>
    <dbReference type="NCBI Taxonomy" id="189"/>
    <lineage>
        <taxon>Bacteria</taxon>
        <taxon>Pseudomonadati</taxon>
        <taxon>Pseudomonadota</taxon>
        <taxon>Alphaproteobacteria</taxon>
        <taxon>Rhodospirillales</taxon>
        <taxon>Novispirillaceae</taxon>
        <taxon>Novispirillum</taxon>
    </lineage>
</organism>
<reference evidence="2 3" key="1">
    <citation type="submission" date="2020-08" db="EMBL/GenBank/DDBJ databases">
        <title>Genomic Encyclopedia of Type Strains, Phase IV (KMG-IV): sequencing the most valuable type-strain genomes for metagenomic binning, comparative biology and taxonomic classification.</title>
        <authorList>
            <person name="Goeker M."/>
        </authorList>
    </citation>
    <scope>NUCLEOTIDE SEQUENCE [LARGE SCALE GENOMIC DNA]</scope>
    <source>
        <strain evidence="2 3">DSM 11590</strain>
    </source>
</reference>
<sequence length="65" mass="7386">MAQRTRRHAAAYRETVERYCAEMPEYLDRFHEAMQAFRATAARLRGHRTTGADGQTDPQSGDQSG</sequence>
<keyword evidence="3" id="KW-1185">Reference proteome</keyword>
<comment type="caution">
    <text evidence="2">The sequence shown here is derived from an EMBL/GenBank/DDBJ whole genome shotgun (WGS) entry which is preliminary data.</text>
</comment>
<name>A0A7X0DLC8_NOVIT</name>
<dbReference type="EMBL" id="JACIIX010000001">
    <property type="protein sequence ID" value="MBB6209014.1"/>
    <property type="molecule type" value="Genomic_DNA"/>
</dbReference>
<evidence type="ECO:0000256" key="1">
    <source>
        <dbReference type="SAM" id="MobiDB-lite"/>
    </source>
</evidence>
<dbReference type="RefSeq" id="WP_184260758.1">
    <property type="nucleotide sequence ID" value="NZ_JACIIX010000001.1"/>
</dbReference>
<proteinExistence type="predicted"/>
<dbReference type="AlphaFoldDB" id="A0A7X0DLC8"/>
<feature type="compositionally biased region" description="Polar residues" evidence="1">
    <location>
        <begin position="52"/>
        <end position="65"/>
    </location>
</feature>
<evidence type="ECO:0000313" key="2">
    <source>
        <dbReference type="EMBL" id="MBB6209014.1"/>
    </source>
</evidence>
<accession>A0A7X0DLC8</accession>
<evidence type="ECO:0000313" key="3">
    <source>
        <dbReference type="Proteomes" id="UP000544872"/>
    </source>
</evidence>
<protein>
    <submittedName>
        <fullName evidence="2">Uncharacterized protein</fullName>
    </submittedName>
</protein>
<feature type="region of interest" description="Disordered" evidence="1">
    <location>
        <begin position="41"/>
        <end position="65"/>
    </location>
</feature>